<proteinExistence type="predicted"/>
<dbReference type="SUPFAM" id="SSF51735">
    <property type="entry name" value="NAD(P)-binding Rossmann-fold domains"/>
    <property type="match status" value="1"/>
</dbReference>
<organism evidence="4 5">
    <name type="scientific">Kitasatospora viridis</name>
    <dbReference type="NCBI Taxonomy" id="281105"/>
    <lineage>
        <taxon>Bacteria</taxon>
        <taxon>Bacillati</taxon>
        <taxon>Actinomycetota</taxon>
        <taxon>Actinomycetes</taxon>
        <taxon>Kitasatosporales</taxon>
        <taxon>Streptomycetaceae</taxon>
        <taxon>Kitasatospora</taxon>
    </lineage>
</organism>
<keyword evidence="2" id="KW-0119">Carbohydrate metabolism</keyword>
<dbReference type="Proteomes" id="UP000317940">
    <property type="component" value="Unassembled WGS sequence"/>
</dbReference>
<name>A0A561TSR5_9ACTN</name>
<dbReference type="RefSeq" id="WP_145909391.1">
    <property type="nucleotide sequence ID" value="NZ_BAAAMZ010000001.1"/>
</dbReference>
<sequence length="329" mass="35257">MTGSTRPRPEVLVTGAAGFVGGHTVRACREAGWAVTALDVREVPAATAPASDCVLGRADHAPVLADLRAGRYAAVVHQGAISSTLESDRAKLQDANVRQPLALAEACADSGALFVYASSHSVYGTIHRRIAVAEDSEEDASVCTGPLNRYAESKLALDREMAGRYGSGAAWVGLRYTNVFGTGEEHKGQMASIISQLLRGAAQGRRLTLFADTLKACRDYVPVESVARTVVALLRHQVPSGVYNLGSGCPVSFATLLEWCAEFSGAELDVRLVPNPVADRYQYWTCADQSRLQGVLPGGRPELIEDVRSGAATLFRHFQEQWQQRANGC</sequence>
<gene>
    <name evidence="4" type="ORF">FHX73_13209</name>
</gene>
<reference evidence="4 5" key="1">
    <citation type="submission" date="2019-06" db="EMBL/GenBank/DDBJ databases">
        <title>Sequencing the genomes of 1000 actinobacteria strains.</title>
        <authorList>
            <person name="Klenk H.-P."/>
        </authorList>
    </citation>
    <scope>NUCLEOTIDE SEQUENCE [LARGE SCALE GENOMIC DNA]</scope>
    <source>
        <strain evidence="4 5">DSM 44826</strain>
    </source>
</reference>
<keyword evidence="5" id="KW-1185">Reference proteome</keyword>
<dbReference type="InterPro" id="IPR001509">
    <property type="entry name" value="Epimerase_deHydtase"/>
</dbReference>
<dbReference type="InterPro" id="IPR036291">
    <property type="entry name" value="NAD(P)-bd_dom_sf"/>
</dbReference>
<dbReference type="PANTHER" id="PTHR43103:SF3">
    <property type="entry name" value="ADP-L-GLYCERO-D-MANNO-HEPTOSE-6-EPIMERASE"/>
    <property type="match status" value="1"/>
</dbReference>
<evidence type="ECO:0000259" key="3">
    <source>
        <dbReference type="Pfam" id="PF01370"/>
    </source>
</evidence>
<evidence type="ECO:0000256" key="2">
    <source>
        <dbReference type="ARBA" id="ARBA00023277"/>
    </source>
</evidence>
<dbReference type="OrthoDB" id="9801785at2"/>
<dbReference type="Gene3D" id="3.40.50.720">
    <property type="entry name" value="NAD(P)-binding Rossmann-like Domain"/>
    <property type="match status" value="1"/>
</dbReference>
<accession>A0A561TSR5</accession>
<feature type="domain" description="NAD-dependent epimerase/dehydratase" evidence="3">
    <location>
        <begin position="11"/>
        <end position="246"/>
    </location>
</feature>
<dbReference type="EMBL" id="VIWT01000003">
    <property type="protein sequence ID" value="TWF90165.1"/>
    <property type="molecule type" value="Genomic_DNA"/>
</dbReference>
<dbReference type="AlphaFoldDB" id="A0A561TSR5"/>
<evidence type="ECO:0000256" key="1">
    <source>
        <dbReference type="ARBA" id="ARBA00022857"/>
    </source>
</evidence>
<comment type="caution">
    <text evidence="4">The sequence shown here is derived from an EMBL/GenBank/DDBJ whole genome shotgun (WGS) entry which is preliminary data.</text>
</comment>
<protein>
    <submittedName>
        <fullName evidence="4">ADP-glyceromanno-heptose 6-epimerase</fullName>
    </submittedName>
</protein>
<dbReference type="Gene3D" id="3.90.25.10">
    <property type="entry name" value="UDP-galactose 4-epimerase, domain 1"/>
    <property type="match status" value="1"/>
</dbReference>
<dbReference type="PANTHER" id="PTHR43103">
    <property type="entry name" value="NUCLEOSIDE-DIPHOSPHATE-SUGAR EPIMERASE"/>
    <property type="match status" value="1"/>
</dbReference>
<keyword evidence="1" id="KW-0521">NADP</keyword>
<dbReference type="Pfam" id="PF01370">
    <property type="entry name" value="Epimerase"/>
    <property type="match status" value="1"/>
</dbReference>
<evidence type="ECO:0000313" key="5">
    <source>
        <dbReference type="Proteomes" id="UP000317940"/>
    </source>
</evidence>
<evidence type="ECO:0000313" key="4">
    <source>
        <dbReference type="EMBL" id="TWF90165.1"/>
    </source>
</evidence>